<keyword evidence="1" id="KW-0812">Transmembrane</keyword>
<feature type="transmembrane region" description="Helical" evidence="1">
    <location>
        <begin position="81"/>
        <end position="104"/>
    </location>
</feature>
<feature type="transmembrane region" description="Helical" evidence="1">
    <location>
        <begin position="49"/>
        <end position="75"/>
    </location>
</feature>
<dbReference type="PANTHER" id="PTHR35152:SF1">
    <property type="entry name" value="DOMAIN SIGNALLING PROTEIN, PUTATIVE (AFU_ORTHOLOGUE AFUA_5G11310)-RELATED"/>
    <property type="match status" value="1"/>
</dbReference>
<feature type="transmembrane region" description="Helical" evidence="1">
    <location>
        <begin position="17"/>
        <end position="37"/>
    </location>
</feature>
<dbReference type="PANTHER" id="PTHR35152">
    <property type="entry name" value="DOMAIN SIGNALLING PROTEIN, PUTATIVE (AFU_ORTHOLOGUE AFUA_5G11310)-RELATED"/>
    <property type="match status" value="1"/>
</dbReference>
<keyword evidence="1" id="KW-1133">Transmembrane helix</keyword>
<feature type="transmembrane region" description="Helical" evidence="1">
    <location>
        <begin position="184"/>
        <end position="204"/>
    </location>
</feature>
<feature type="transmembrane region" description="Helical" evidence="1">
    <location>
        <begin position="224"/>
        <end position="246"/>
    </location>
</feature>
<organism evidence="3 4">
    <name type="scientific">Pararobbsia silviterrae</name>
    <dbReference type="NCBI Taxonomy" id="1792498"/>
    <lineage>
        <taxon>Bacteria</taxon>
        <taxon>Pseudomonadati</taxon>
        <taxon>Pseudomonadota</taxon>
        <taxon>Betaproteobacteria</taxon>
        <taxon>Burkholderiales</taxon>
        <taxon>Burkholderiaceae</taxon>
        <taxon>Pararobbsia</taxon>
    </lineage>
</organism>
<name>A0A494XXI8_9BURK</name>
<dbReference type="Pfam" id="PF03707">
    <property type="entry name" value="MHYT"/>
    <property type="match status" value="3"/>
</dbReference>
<feature type="transmembrane region" description="Helical" evidence="1">
    <location>
        <begin position="146"/>
        <end position="172"/>
    </location>
</feature>
<dbReference type="GO" id="GO:0016020">
    <property type="term" value="C:membrane"/>
    <property type="evidence" value="ECO:0007669"/>
    <property type="project" value="UniProtKB-UniRule"/>
</dbReference>
<evidence type="ECO:0000259" key="2">
    <source>
        <dbReference type="PROSITE" id="PS50924"/>
    </source>
</evidence>
<dbReference type="PROSITE" id="PS50924">
    <property type="entry name" value="MHYT"/>
    <property type="match status" value="1"/>
</dbReference>
<evidence type="ECO:0000313" key="3">
    <source>
        <dbReference type="EMBL" id="RKP53738.1"/>
    </source>
</evidence>
<accession>A0A494XXI8</accession>
<feature type="domain" description="MHYT" evidence="2">
    <location>
        <begin position="15"/>
        <end position="208"/>
    </location>
</feature>
<comment type="caution">
    <text evidence="3">The sequence shown here is derived from an EMBL/GenBank/DDBJ whole genome shotgun (WGS) entry which is preliminary data.</text>
</comment>
<dbReference type="InterPro" id="IPR005330">
    <property type="entry name" value="MHYT_dom"/>
</dbReference>
<dbReference type="AlphaFoldDB" id="A0A494XXI8"/>
<dbReference type="Proteomes" id="UP000270342">
    <property type="component" value="Unassembled WGS sequence"/>
</dbReference>
<sequence length="273" mass="28828">MAAAMMGTHTMTGTYDFTLVAASFLLSVIASFTALNLSDRLDMIGNRPIAPWIVFGGGVMGLGIWSMHFVGMLAFHLPFSVGYSIPITVGSLFVAIVASAIGFIPLWSYELRWSRLIGGAVAMGLGVAGMHYLGMQAMGVCPAIHYSPWLVALSIVIAILASAGALILAFGLRGLRAHRRVRQVGAAVVMGVAVCGMHYCGMAAASFDRGSYSLSTVSTLPVPWLASLVITFSLVIFAVSIAIAVLDARANARLRAVSDSFLEKRIGKRASAR</sequence>
<protein>
    <recommendedName>
        <fullName evidence="2">MHYT domain-containing protein</fullName>
    </recommendedName>
</protein>
<proteinExistence type="predicted"/>
<evidence type="ECO:0000256" key="1">
    <source>
        <dbReference type="PROSITE-ProRule" id="PRU00244"/>
    </source>
</evidence>
<dbReference type="EMBL" id="RBZU01000006">
    <property type="protein sequence ID" value="RKP53738.1"/>
    <property type="molecule type" value="Genomic_DNA"/>
</dbReference>
<gene>
    <name evidence="3" type="ORF">D7S86_15890</name>
</gene>
<feature type="transmembrane region" description="Helical" evidence="1">
    <location>
        <begin position="116"/>
        <end position="134"/>
    </location>
</feature>
<evidence type="ECO:0000313" key="4">
    <source>
        <dbReference type="Proteomes" id="UP000270342"/>
    </source>
</evidence>
<keyword evidence="1" id="KW-0472">Membrane</keyword>
<reference evidence="3 4" key="1">
    <citation type="submission" date="2018-10" db="EMBL/GenBank/DDBJ databases">
        <title>Robbsia sp. DHC34, isolated from soil.</title>
        <authorList>
            <person name="Gao Z.-H."/>
            <person name="Qiu L.-H."/>
        </authorList>
    </citation>
    <scope>NUCLEOTIDE SEQUENCE [LARGE SCALE GENOMIC DNA]</scope>
    <source>
        <strain evidence="3 4">DHC34</strain>
    </source>
</reference>
<keyword evidence="4" id="KW-1185">Reference proteome</keyword>